<proteinExistence type="predicted"/>
<dbReference type="Pfam" id="PF12112">
    <property type="entry name" value="DUF3579"/>
    <property type="match status" value="1"/>
</dbReference>
<evidence type="ECO:0000313" key="1">
    <source>
        <dbReference type="EMBL" id="VAW86076.1"/>
    </source>
</evidence>
<name>A0A3B0ZZQ4_9ZZZZ</name>
<dbReference type="EMBL" id="UOFO01000086">
    <property type="protein sequence ID" value="VAW86076.1"/>
    <property type="molecule type" value="Genomic_DNA"/>
</dbReference>
<sequence>MVDRMLIVESIVEGGHRFRPSDWIERIASIQASFGPDHRLHYSSSVRPCIINGEKCLIIDPVLQKTNPAVYEHILQFVTSNCLIMHEVK</sequence>
<dbReference type="Gene3D" id="3.30.70.2340">
    <property type="entry name" value="Uncharacterised protein PF12112 family, DUF3579"/>
    <property type="match status" value="1"/>
</dbReference>
<dbReference type="InterPro" id="IPR021969">
    <property type="entry name" value="DUF3579"/>
</dbReference>
<gene>
    <name evidence="1" type="ORF">MNBD_GAMMA16-1691</name>
</gene>
<accession>A0A3B0ZZQ4</accession>
<reference evidence="1" key="1">
    <citation type="submission" date="2018-06" db="EMBL/GenBank/DDBJ databases">
        <authorList>
            <person name="Zhirakovskaya E."/>
        </authorList>
    </citation>
    <scope>NUCLEOTIDE SEQUENCE</scope>
</reference>
<protein>
    <recommendedName>
        <fullName evidence="2">PhnO-related protein</fullName>
    </recommendedName>
</protein>
<dbReference type="AlphaFoldDB" id="A0A3B0ZZQ4"/>
<organism evidence="1">
    <name type="scientific">hydrothermal vent metagenome</name>
    <dbReference type="NCBI Taxonomy" id="652676"/>
    <lineage>
        <taxon>unclassified sequences</taxon>
        <taxon>metagenomes</taxon>
        <taxon>ecological metagenomes</taxon>
    </lineage>
</organism>
<evidence type="ECO:0008006" key="2">
    <source>
        <dbReference type="Google" id="ProtNLM"/>
    </source>
</evidence>